<evidence type="ECO:0000313" key="11">
    <source>
        <dbReference type="Proteomes" id="UP000823913"/>
    </source>
</evidence>
<evidence type="ECO:0000256" key="7">
    <source>
        <dbReference type="SAM" id="Phobius"/>
    </source>
</evidence>
<feature type="domain" description="4Fe-4S ferredoxin-type" evidence="9">
    <location>
        <begin position="267"/>
        <end position="295"/>
    </location>
</feature>
<evidence type="ECO:0000256" key="3">
    <source>
        <dbReference type="ARBA" id="ARBA00022723"/>
    </source>
</evidence>
<dbReference type="PROSITE" id="PS51352">
    <property type="entry name" value="THIOREDOXIN_2"/>
    <property type="match status" value="1"/>
</dbReference>
<evidence type="ECO:0000259" key="9">
    <source>
        <dbReference type="PROSITE" id="PS51379"/>
    </source>
</evidence>
<feature type="domain" description="4Fe-4S ferredoxin-type" evidence="9">
    <location>
        <begin position="244"/>
        <end position="266"/>
    </location>
</feature>
<evidence type="ECO:0000313" key="10">
    <source>
        <dbReference type="EMBL" id="HIR67283.1"/>
    </source>
</evidence>
<feature type="transmembrane region" description="Helical" evidence="7">
    <location>
        <begin position="93"/>
        <end position="119"/>
    </location>
</feature>
<feature type="transmembrane region" description="Helical" evidence="7">
    <location>
        <begin position="372"/>
        <end position="394"/>
    </location>
</feature>
<dbReference type="CDD" id="cd02966">
    <property type="entry name" value="TlpA_like_family"/>
    <property type="match status" value="1"/>
</dbReference>
<dbReference type="EMBL" id="DVHK01000093">
    <property type="protein sequence ID" value="HIR67283.1"/>
    <property type="molecule type" value="Genomic_DNA"/>
</dbReference>
<dbReference type="SUPFAM" id="SSF52833">
    <property type="entry name" value="Thioredoxin-like"/>
    <property type="match status" value="1"/>
</dbReference>
<keyword evidence="7" id="KW-1133">Transmembrane helix</keyword>
<name>A0A9D1J9A4_9FIRM</name>
<dbReference type="InterPro" id="IPR051684">
    <property type="entry name" value="Electron_Trans/Redox"/>
</dbReference>
<dbReference type="InterPro" id="IPR000866">
    <property type="entry name" value="AhpC/TSA"/>
</dbReference>
<protein>
    <submittedName>
        <fullName evidence="10">4Fe-4S binding protein</fullName>
    </submittedName>
</protein>
<keyword evidence="4" id="KW-0249">Electron transport</keyword>
<reference evidence="10" key="1">
    <citation type="submission" date="2020-10" db="EMBL/GenBank/DDBJ databases">
        <authorList>
            <person name="Gilroy R."/>
        </authorList>
    </citation>
    <scope>NUCLEOTIDE SEQUENCE</scope>
    <source>
        <strain evidence="10">ChiW16-3235</strain>
    </source>
</reference>
<sequence length="564" mass="61466">MKNFLIKTGGFFKKIGLWIKNHAPTRRRIIQLYAALLTNANIKGLFSGMLYGGGTKNVCVPGLNCYSCPSTVASCPLGALQNALAGSGTKTPVYILGILALLGIMLGRVICGFLCPTGLIQDLLYKIKTPKLKKNKITRILSYFKYVLLVGLVVAIPLAYMLQNTPVPGFCKYICPSGTLGGAILLLLNPANASYFDMLGGLFTWKFAVLIVILVASVFIYRPFCRFICPLGAIYGFFNKIALLGVKVDKDKCTDCGLCVAHCKMDIKHVGDHECINCGECIKVCPTKAIVWKGSSIFVKPNDIENDLAVKVPLTNFVQPVAAGAGGEGDSVVLSQAAELRTPVTSTAGAPAAPMRKIYRKRPYIGPKGQQILKIVAVVLASLLLVGAIVYYNFFDSSARERIVIAVGEDCPEFSIPILNGEEGDTYELEDSRGRITILNFWGTWCGPCVRELPEFEEIANNYADDVTVIAIGDYYESRETVLNFIPSEIGSQGKTDWSDWTLTFAHDVEQQDGSSVYELLGGVNAYPMTLILDENGVISFIREGSLSYEELESQVLTILNNAE</sequence>
<reference evidence="10" key="2">
    <citation type="journal article" date="2021" name="PeerJ">
        <title>Extensive microbial diversity within the chicken gut microbiome revealed by metagenomics and culture.</title>
        <authorList>
            <person name="Gilroy R."/>
            <person name="Ravi A."/>
            <person name="Getino M."/>
            <person name="Pursley I."/>
            <person name="Horton D.L."/>
            <person name="Alikhan N.F."/>
            <person name="Baker D."/>
            <person name="Gharbi K."/>
            <person name="Hall N."/>
            <person name="Watson M."/>
            <person name="Adriaenssens E.M."/>
            <person name="Foster-Nyarko E."/>
            <person name="Jarju S."/>
            <person name="Secka A."/>
            <person name="Antonio M."/>
            <person name="Oren A."/>
            <person name="Chaudhuri R.R."/>
            <person name="La Ragione R."/>
            <person name="Hildebrand F."/>
            <person name="Pallen M.J."/>
        </authorList>
    </citation>
    <scope>NUCLEOTIDE SEQUENCE</scope>
    <source>
        <strain evidence="10">ChiW16-3235</strain>
    </source>
</reference>
<keyword evidence="3" id="KW-0479">Metal-binding</keyword>
<dbReference type="InterPro" id="IPR017937">
    <property type="entry name" value="Thioredoxin_CS"/>
</dbReference>
<proteinExistence type="predicted"/>
<dbReference type="GO" id="GO:0051539">
    <property type="term" value="F:4 iron, 4 sulfur cluster binding"/>
    <property type="evidence" value="ECO:0007669"/>
    <property type="project" value="UniProtKB-KW"/>
</dbReference>
<dbReference type="GO" id="GO:0005886">
    <property type="term" value="C:plasma membrane"/>
    <property type="evidence" value="ECO:0007669"/>
    <property type="project" value="TreeGrafter"/>
</dbReference>
<dbReference type="InterPro" id="IPR017896">
    <property type="entry name" value="4Fe4S_Fe-S-bd"/>
</dbReference>
<dbReference type="GO" id="GO:0016209">
    <property type="term" value="F:antioxidant activity"/>
    <property type="evidence" value="ECO:0007669"/>
    <property type="project" value="InterPro"/>
</dbReference>
<dbReference type="SUPFAM" id="SSF54862">
    <property type="entry name" value="4Fe-4S ferredoxins"/>
    <property type="match status" value="1"/>
</dbReference>
<evidence type="ECO:0000256" key="6">
    <source>
        <dbReference type="ARBA" id="ARBA00023014"/>
    </source>
</evidence>
<accession>A0A9D1J9A4</accession>
<feature type="transmembrane region" description="Helical" evidence="7">
    <location>
        <begin position="140"/>
        <end position="160"/>
    </location>
</feature>
<dbReference type="GO" id="GO:0016491">
    <property type="term" value="F:oxidoreductase activity"/>
    <property type="evidence" value="ECO:0007669"/>
    <property type="project" value="InterPro"/>
</dbReference>
<keyword evidence="7" id="KW-0812">Transmembrane</keyword>
<dbReference type="Gene3D" id="3.40.30.10">
    <property type="entry name" value="Glutaredoxin"/>
    <property type="match status" value="1"/>
</dbReference>
<gene>
    <name evidence="10" type="ORF">IAB94_04485</name>
</gene>
<dbReference type="PANTHER" id="PTHR30176">
    <property type="entry name" value="FERREDOXIN-TYPE PROTEIN NAPH"/>
    <property type="match status" value="1"/>
</dbReference>
<evidence type="ECO:0000256" key="4">
    <source>
        <dbReference type="ARBA" id="ARBA00022982"/>
    </source>
</evidence>
<keyword evidence="7" id="KW-0472">Membrane</keyword>
<dbReference type="Pfam" id="PF00578">
    <property type="entry name" value="AhpC-TSA"/>
    <property type="match status" value="1"/>
</dbReference>
<dbReference type="GO" id="GO:0046872">
    <property type="term" value="F:metal ion binding"/>
    <property type="evidence" value="ECO:0007669"/>
    <property type="project" value="UniProtKB-KW"/>
</dbReference>
<dbReference type="InterPro" id="IPR013766">
    <property type="entry name" value="Thioredoxin_domain"/>
</dbReference>
<dbReference type="Gene3D" id="3.30.70.20">
    <property type="match status" value="1"/>
</dbReference>
<dbReference type="Pfam" id="PF12801">
    <property type="entry name" value="Fer4_5"/>
    <property type="match status" value="3"/>
</dbReference>
<dbReference type="Pfam" id="PF00037">
    <property type="entry name" value="Fer4"/>
    <property type="match status" value="1"/>
</dbReference>
<dbReference type="PANTHER" id="PTHR30176:SF3">
    <property type="entry name" value="FERREDOXIN-TYPE PROTEIN NAPH"/>
    <property type="match status" value="1"/>
</dbReference>
<dbReference type="PROSITE" id="PS00194">
    <property type="entry name" value="THIOREDOXIN_1"/>
    <property type="match status" value="1"/>
</dbReference>
<dbReference type="InterPro" id="IPR036249">
    <property type="entry name" value="Thioredoxin-like_sf"/>
</dbReference>
<dbReference type="PROSITE" id="PS00198">
    <property type="entry name" value="4FE4S_FER_1"/>
    <property type="match status" value="1"/>
</dbReference>
<feature type="transmembrane region" description="Helical" evidence="7">
    <location>
        <begin position="202"/>
        <end position="221"/>
    </location>
</feature>
<evidence type="ECO:0000256" key="1">
    <source>
        <dbReference type="ARBA" id="ARBA00022448"/>
    </source>
</evidence>
<evidence type="ECO:0000256" key="5">
    <source>
        <dbReference type="ARBA" id="ARBA00023004"/>
    </source>
</evidence>
<keyword evidence="2" id="KW-0004">4Fe-4S</keyword>
<dbReference type="PROSITE" id="PS51379">
    <property type="entry name" value="4FE4S_FER_2"/>
    <property type="match status" value="2"/>
</dbReference>
<dbReference type="InterPro" id="IPR017900">
    <property type="entry name" value="4Fe4S_Fe_S_CS"/>
</dbReference>
<evidence type="ECO:0000259" key="8">
    <source>
        <dbReference type="PROSITE" id="PS51352"/>
    </source>
</evidence>
<organism evidence="10 11">
    <name type="scientific">Candidatus Coproplasma avicola</name>
    <dbReference type="NCBI Taxonomy" id="2840744"/>
    <lineage>
        <taxon>Bacteria</taxon>
        <taxon>Bacillati</taxon>
        <taxon>Bacillota</taxon>
        <taxon>Clostridia</taxon>
        <taxon>Eubacteriales</taxon>
        <taxon>Candidatus Coproplasma</taxon>
    </lineage>
</organism>
<keyword evidence="5" id="KW-0408">Iron</keyword>
<dbReference type="AlphaFoldDB" id="A0A9D1J9A4"/>
<evidence type="ECO:0000256" key="2">
    <source>
        <dbReference type="ARBA" id="ARBA00022485"/>
    </source>
</evidence>
<keyword evidence="1" id="KW-0813">Transport</keyword>
<keyword evidence="6" id="KW-0411">Iron-sulfur</keyword>
<comment type="caution">
    <text evidence="10">The sequence shown here is derived from an EMBL/GenBank/DDBJ whole genome shotgun (WGS) entry which is preliminary data.</text>
</comment>
<feature type="domain" description="Thioredoxin" evidence="8">
    <location>
        <begin position="405"/>
        <end position="561"/>
    </location>
</feature>
<dbReference type="Proteomes" id="UP000823913">
    <property type="component" value="Unassembled WGS sequence"/>
</dbReference>